<dbReference type="InterPro" id="IPR036322">
    <property type="entry name" value="WD40_repeat_dom_sf"/>
</dbReference>
<organism evidence="3 4">
    <name type="scientific">Escallonia herrerae</name>
    <dbReference type="NCBI Taxonomy" id="1293975"/>
    <lineage>
        <taxon>Eukaryota</taxon>
        <taxon>Viridiplantae</taxon>
        <taxon>Streptophyta</taxon>
        <taxon>Embryophyta</taxon>
        <taxon>Tracheophyta</taxon>
        <taxon>Spermatophyta</taxon>
        <taxon>Magnoliopsida</taxon>
        <taxon>eudicotyledons</taxon>
        <taxon>Gunneridae</taxon>
        <taxon>Pentapetalae</taxon>
        <taxon>asterids</taxon>
        <taxon>campanulids</taxon>
        <taxon>Escalloniales</taxon>
        <taxon>Escalloniaceae</taxon>
        <taxon>Escallonia</taxon>
    </lineage>
</organism>
<protein>
    <recommendedName>
        <fullName evidence="5">Transducin/WD40 repeat-like superfamily protein</fullName>
    </recommendedName>
</protein>
<keyword evidence="1" id="KW-0853">WD repeat</keyword>
<keyword evidence="4" id="KW-1185">Reference proteome</keyword>
<dbReference type="PANTHER" id="PTHR19857:SF21">
    <property type="entry name" value="ANAPHASE-PROMOTING COMPLEX SUBUNIT 4 WD40 DOMAIN-CONTAINING PROTEIN"/>
    <property type="match status" value="1"/>
</dbReference>
<name>A0AA88WHP7_9ASTE</name>
<evidence type="ECO:0000256" key="2">
    <source>
        <dbReference type="ARBA" id="ARBA00022737"/>
    </source>
</evidence>
<accession>A0AA88WHP7</accession>
<dbReference type="PANTHER" id="PTHR19857">
    <property type="entry name" value="MITOCHONDRIAL DIVISION PROTEIN 1-RELATED"/>
    <property type="match status" value="1"/>
</dbReference>
<dbReference type="InterPro" id="IPR015943">
    <property type="entry name" value="WD40/YVTN_repeat-like_dom_sf"/>
</dbReference>
<sequence>MGSHSSLDAYLVPLRSPDQNPKRSRRPQWKRVLSELNGKFDPKYRHHISGLFMQSFSEIGAFPHSYHINGAPCQSHVNWVGGGGKGVSALEFDSKGIYLASATKGGCLTVHDFETLYCQANNSLPCLKEDETKHLLHIPTRHQIDVVRWNLANQDEVACASMSGSEVHIFDIGYISYKPVKVLRKRASVTIHGSDVHKGVSDIAFTSNDDSRVFASDTHGAIHVWDRRVSDLPCLGLTTNSSSNLNRIQVNVENQVIFGACKNGMIHIWDLRGGRPSTAFQSHKDVKFSPITSVKVASMLDKNRSLKAQSNIVPKEIHSIDVNPSCPYQLAFHLDDGWSGVLDIHNFQVTHIHCPPPPWLDGMSASIDLSYMRKPSWLPSFSYRVYEL</sequence>
<keyword evidence="2" id="KW-0677">Repeat</keyword>
<comment type="caution">
    <text evidence="3">The sequence shown here is derived from an EMBL/GenBank/DDBJ whole genome shotgun (WGS) entry which is preliminary data.</text>
</comment>
<evidence type="ECO:0000313" key="3">
    <source>
        <dbReference type="EMBL" id="KAK3022610.1"/>
    </source>
</evidence>
<evidence type="ECO:0008006" key="5">
    <source>
        <dbReference type="Google" id="ProtNLM"/>
    </source>
</evidence>
<dbReference type="Gene3D" id="2.130.10.10">
    <property type="entry name" value="YVTN repeat-like/Quinoprotein amine dehydrogenase"/>
    <property type="match status" value="1"/>
</dbReference>
<dbReference type="EMBL" id="JAVXUP010000702">
    <property type="protein sequence ID" value="KAK3022610.1"/>
    <property type="molecule type" value="Genomic_DNA"/>
</dbReference>
<gene>
    <name evidence="3" type="ORF">RJ639_045761</name>
</gene>
<dbReference type="SUPFAM" id="SSF50978">
    <property type="entry name" value="WD40 repeat-like"/>
    <property type="match status" value="1"/>
</dbReference>
<evidence type="ECO:0000256" key="1">
    <source>
        <dbReference type="ARBA" id="ARBA00022574"/>
    </source>
</evidence>
<proteinExistence type="predicted"/>
<dbReference type="SMART" id="SM00320">
    <property type="entry name" value="WD40"/>
    <property type="match status" value="4"/>
</dbReference>
<dbReference type="AlphaFoldDB" id="A0AA88WHP7"/>
<dbReference type="Proteomes" id="UP001188597">
    <property type="component" value="Unassembled WGS sequence"/>
</dbReference>
<evidence type="ECO:0000313" key="4">
    <source>
        <dbReference type="Proteomes" id="UP001188597"/>
    </source>
</evidence>
<dbReference type="InterPro" id="IPR051179">
    <property type="entry name" value="WD_repeat_multifunction"/>
</dbReference>
<reference evidence="3" key="1">
    <citation type="submission" date="2022-12" db="EMBL/GenBank/DDBJ databases">
        <title>Draft genome assemblies for two species of Escallonia (Escalloniales).</title>
        <authorList>
            <person name="Chanderbali A."/>
            <person name="Dervinis C."/>
            <person name="Anghel I."/>
            <person name="Soltis D."/>
            <person name="Soltis P."/>
            <person name="Zapata F."/>
        </authorList>
    </citation>
    <scope>NUCLEOTIDE SEQUENCE</scope>
    <source>
        <strain evidence="3">UCBG64.0493</strain>
        <tissue evidence="3">Leaf</tissue>
    </source>
</reference>
<dbReference type="InterPro" id="IPR001680">
    <property type="entry name" value="WD40_rpt"/>
</dbReference>